<dbReference type="PATRIC" id="fig|69370.6.peg.604"/>
<feature type="transmembrane region" description="Helical" evidence="1">
    <location>
        <begin position="111"/>
        <end position="132"/>
    </location>
</feature>
<dbReference type="AlphaFoldDB" id="A0A0M2HJ62"/>
<keyword evidence="1" id="KW-1133">Transmembrane helix</keyword>
<evidence type="ECO:0000256" key="1">
    <source>
        <dbReference type="SAM" id="Phobius"/>
    </source>
</evidence>
<dbReference type="Proteomes" id="UP000034098">
    <property type="component" value="Unassembled WGS sequence"/>
</dbReference>
<gene>
    <name evidence="2" type="ORF">RS82_00581</name>
</gene>
<comment type="caution">
    <text evidence="2">The sequence shown here is derived from an EMBL/GenBank/DDBJ whole genome shotgun (WGS) entry which is preliminary data.</text>
</comment>
<accession>A0A0M2HJ62</accession>
<keyword evidence="3" id="KW-1185">Reference proteome</keyword>
<organism evidence="2 3">
    <name type="scientific">Microbacterium trichothecenolyticum</name>
    <name type="common">Aureobacterium trichothecenolyticum</name>
    <dbReference type="NCBI Taxonomy" id="69370"/>
    <lineage>
        <taxon>Bacteria</taxon>
        <taxon>Bacillati</taxon>
        <taxon>Actinomycetota</taxon>
        <taxon>Actinomycetes</taxon>
        <taxon>Micrococcales</taxon>
        <taxon>Microbacteriaceae</taxon>
        <taxon>Microbacterium</taxon>
    </lineage>
</organism>
<dbReference type="EMBL" id="JYJA01000023">
    <property type="protein sequence ID" value="KJL44858.1"/>
    <property type="molecule type" value="Genomic_DNA"/>
</dbReference>
<evidence type="ECO:0000313" key="3">
    <source>
        <dbReference type="Proteomes" id="UP000034098"/>
    </source>
</evidence>
<protein>
    <submittedName>
        <fullName evidence="2">Uncharacterized protein</fullName>
    </submittedName>
</protein>
<name>A0A0M2HJ62_MICTR</name>
<evidence type="ECO:0000313" key="2">
    <source>
        <dbReference type="EMBL" id="KJL44858.1"/>
    </source>
</evidence>
<sequence>MRQNVAMNQTTVYQPGVCNIGPAEIRRRRASGWWGLAIAVVFLGVAFALGWAAPWRLLVALPVFLSAQGFLQAAFHFCVGFASRGLYNFGDLGGEESIQDAEFRRKDQRKALFISLLAFAIAAVVGVVAYLIPIG</sequence>
<keyword evidence="1" id="KW-0472">Membrane</keyword>
<feature type="transmembrane region" description="Helical" evidence="1">
    <location>
        <begin position="33"/>
        <end position="53"/>
    </location>
</feature>
<feature type="transmembrane region" description="Helical" evidence="1">
    <location>
        <begin position="59"/>
        <end position="82"/>
    </location>
</feature>
<proteinExistence type="predicted"/>
<keyword evidence="1" id="KW-0812">Transmembrane</keyword>
<reference evidence="2 3" key="1">
    <citation type="submission" date="2015-02" db="EMBL/GenBank/DDBJ databases">
        <title>Draft genome sequences of ten Microbacterium spp. with emphasis on heavy metal contaminated environments.</title>
        <authorList>
            <person name="Corretto E."/>
        </authorList>
    </citation>
    <scope>NUCLEOTIDE SEQUENCE [LARGE SCALE GENOMIC DNA]</scope>
    <source>
        <strain evidence="2 3">DSM 8608</strain>
    </source>
</reference>